<feature type="compositionally biased region" description="Low complexity" evidence="1">
    <location>
        <begin position="10"/>
        <end position="29"/>
    </location>
</feature>
<feature type="region of interest" description="Disordered" evidence="1">
    <location>
        <begin position="105"/>
        <end position="158"/>
    </location>
</feature>
<keyword evidence="2" id="KW-1185">Reference proteome</keyword>
<accession>A0A979FS10</accession>
<dbReference type="GeneID" id="108668794"/>
<evidence type="ECO:0000256" key="1">
    <source>
        <dbReference type="SAM" id="MobiDB-lite"/>
    </source>
</evidence>
<dbReference type="OrthoDB" id="10573011at2759"/>
<sequence>MTMTSQFHDPLSVLPPALPPSNSSSSAKSGKITTTGGFGGAPSAYSESSTSSAATRPVTNTTKFGGPLRSEYSQGSTGFGSPVICTTGFSSPLIPRATYTTGLGAAKGPGGSVFPRTNPSESRFSGSYSSGSPGSRQPSGTQGFKPTEIVNLSSPPRSATNVAATICEARIVDIPKPEAPTMPPGSPNPGQLGVLRISSL</sequence>
<feature type="compositionally biased region" description="Low complexity" evidence="1">
    <location>
        <begin position="120"/>
        <end position="143"/>
    </location>
</feature>
<proteinExistence type="predicted"/>
<feature type="region of interest" description="Disordered" evidence="1">
    <location>
        <begin position="175"/>
        <end position="200"/>
    </location>
</feature>
<evidence type="ECO:0000313" key="3">
    <source>
        <dbReference type="RefSeq" id="XP_047739941.1"/>
    </source>
</evidence>
<dbReference type="RefSeq" id="XP_047739941.1">
    <property type="nucleotide sequence ID" value="XM_047883985.1"/>
</dbReference>
<dbReference type="Proteomes" id="UP000694843">
    <property type="component" value="Unplaced"/>
</dbReference>
<name>A0A979FS10_HYAAZ</name>
<dbReference type="AlphaFoldDB" id="A0A979FS10"/>
<gene>
    <name evidence="3" type="primary">LOC108668794</name>
</gene>
<protein>
    <submittedName>
        <fullName evidence="3">Cuticle collagen 13-like</fullName>
    </submittedName>
</protein>
<feature type="region of interest" description="Disordered" evidence="1">
    <location>
        <begin position="1"/>
        <end position="77"/>
    </location>
</feature>
<feature type="compositionally biased region" description="Pro residues" evidence="1">
    <location>
        <begin position="177"/>
        <end position="187"/>
    </location>
</feature>
<dbReference type="KEGG" id="hazt:108668794"/>
<evidence type="ECO:0000313" key="2">
    <source>
        <dbReference type="Proteomes" id="UP000694843"/>
    </source>
</evidence>
<reference evidence="3" key="1">
    <citation type="submission" date="2025-08" db="UniProtKB">
        <authorList>
            <consortium name="RefSeq"/>
        </authorList>
    </citation>
    <scope>IDENTIFICATION</scope>
    <source>
        <tissue evidence="3">Whole organism</tissue>
    </source>
</reference>
<organism evidence="2 3">
    <name type="scientific">Hyalella azteca</name>
    <name type="common">Amphipod</name>
    <dbReference type="NCBI Taxonomy" id="294128"/>
    <lineage>
        <taxon>Eukaryota</taxon>
        <taxon>Metazoa</taxon>
        <taxon>Ecdysozoa</taxon>
        <taxon>Arthropoda</taxon>
        <taxon>Crustacea</taxon>
        <taxon>Multicrustacea</taxon>
        <taxon>Malacostraca</taxon>
        <taxon>Eumalacostraca</taxon>
        <taxon>Peracarida</taxon>
        <taxon>Amphipoda</taxon>
        <taxon>Senticaudata</taxon>
        <taxon>Talitrida</taxon>
        <taxon>Talitroidea</taxon>
        <taxon>Hyalellidae</taxon>
        <taxon>Hyalella</taxon>
    </lineage>
</organism>
<feature type="compositionally biased region" description="Low complexity" evidence="1">
    <location>
        <begin position="41"/>
        <end position="54"/>
    </location>
</feature>